<dbReference type="InParanoid" id="A0A165PV91"/>
<dbReference type="PANTHER" id="PTHR13847:SF260">
    <property type="entry name" value="FAD DEPENDENT OXIDOREDUCTASE DOMAIN-CONTAINING PROTEIN"/>
    <property type="match status" value="1"/>
</dbReference>
<organism evidence="2 3">
    <name type="scientific">Neolentinus lepideus HHB14362 ss-1</name>
    <dbReference type="NCBI Taxonomy" id="1314782"/>
    <lineage>
        <taxon>Eukaryota</taxon>
        <taxon>Fungi</taxon>
        <taxon>Dikarya</taxon>
        <taxon>Basidiomycota</taxon>
        <taxon>Agaricomycotina</taxon>
        <taxon>Agaricomycetes</taxon>
        <taxon>Gloeophyllales</taxon>
        <taxon>Gloeophyllaceae</taxon>
        <taxon>Neolentinus</taxon>
    </lineage>
</organism>
<dbReference type="Proteomes" id="UP000076761">
    <property type="component" value="Unassembled WGS sequence"/>
</dbReference>
<sequence length="486" mass="53385">MSASKFPVPLNQLSSAQLALTQPTNHPRASLPVPNPTKSFWLSSETDVNPLAREGSEGPLTADADICIIGSGITGISTAYHLSKLLAEQKDIKVQLKVVILEAREFCSGATGRNGGHLTSRAFIDFRDFSQKYGQEEVVKSIAIEQHTVKCIIDLIKAEKIEHEVDLVSGGHVDLAILDEELAYAKADFEAAKAAGLDLSHVKWFNRDEMQSKFGTSFPGIYVPGHNLWPLKLVTHLFHLARKDESRMTLNLHTCTPVMSIDPLSSQSRSDRLGRRWKVSTPRGSISCAYVVHATNAYASHLLPHMHGPQGIIPTRGQVAAVRANVPIEDLTRVSWTGNTGFEYWFPRPVMSEAEHPLIILGGGREAAGPRYETYTTDDSSIDPTISKALRKYLPHLFHGKYAEGREPEMEWSGIMGFTAIGDPFVGHVGRGYEGQYIAAGYSGHGMPKAFSCAEVVAQMIIADISGKAWSPPEWLPKWYLTSGNQ</sequence>
<dbReference type="GO" id="GO:0005737">
    <property type="term" value="C:cytoplasm"/>
    <property type="evidence" value="ECO:0007669"/>
    <property type="project" value="TreeGrafter"/>
</dbReference>
<evidence type="ECO:0000313" key="3">
    <source>
        <dbReference type="Proteomes" id="UP000076761"/>
    </source>
</evidence>
<dbReference type="Gene3D" id="3.30.9.10">
    <property type="entry name" value="D-Amino Acid Oxidase, subunit A, domain 2"/>
    <property type="match status" value="1"/>
</dbReference>
<dbReference type="OrthoDB" id="429143at2759"/>
<dbReference type="InterPro" id="IPR036188">
    <property type="entry name" value="FAD/NAD-bd_sf"/>
</dbReference>
<dbReference type="SUPFAM" id="SSF51905">
    <property type="entry name" value="FAD/NAD(P)-binding domain"/>
    <property type="match status" value="1"/>
</dbReference>
<dbReference type="Gene3D" id="3.50.50.60">
    <property type="entry name" value="FAD/NAD(P)-binding domain"/>
    <property type="match status" value="1"/>
</dbReference>
<evidence type="ECO:0000259" key="1">
    <source>
        <dbReference type="Pfam" id="PF01266"/>
    </source>
</evidence>
<evidence type="ECO:0000313" key="2">
    <source>
        <dbReference type="EMBL" id="KZT21543.1"/>
    </source>
</evidence>
<feature type="domain" description="FAD dependent oxidoreductase" evidence="1">
    <location>
        <begin position="65"/>
        <end position="460"/>
    </location>
</feature>
<dbReference type="InterPro" id="IPR006076">
    <property type="entry name" value="FAD-dep_OxRdtase"/>
</dbReference>
<proteinExistence type="predicted"/>
<dbReference type="EMBL" id="KV425605">
    <property type="protein sequence ID" value="KZT21543.1"/>
    <property type="molecule type" value="Genomic_DNA"/>
</dbReference>
<keyword evidence="3" id="KW-1185">Reference proteome</keyword>
<protein>
    <submittedName>
        <fullName evidence="2">FAD dependent oxidoreductase</fullName>
    </submittedName>
</protein>
<accession>A0A165PV91</accession>
<reference evidence="2 3" key="1">
    <citation type="journal article" date="2016" name="Mol. Biol. Evol.">
        <title>Comparative Genomics of Early-Diverging Mushroom-Forming Fungi Provides Insights into the Origins of Lignocellulose Decay Capabilities.</title>
        <authorList>
            <person name="Nagy L.G."/>
            <person name="Riley R."/>
            <person name="Tritt A."/>
            <person name="Adam C."/>
            <person name="Daum C."/>
            <person name="Floudas D."/>
            <person name="Sun H."/>
            <person name="Yadav J.S."/>
            <person name="Pangilinan J."/>
            <person name="Larsson K.H."/>
            <person name="Matsuura K."/>
            <person name="Barry K."/>
            <person name="Labutti K."/>
            <person name="Kuo R."/>
            <person name="Ohm R.A."/>
            <person name="Bhattacharya S.S."/>
            <person name="Shirouzu T."/>
            <person name="Yoshinaga Y."/>
            <person name="Martin F.M."/>
            <person name="Grigoriev I.V."/>
            <person name="Hibbett D.S."/>
        </authorList>
    </citation>
    <scope>NUCLEOTIDE SEQUENCE [LARGE SCALE GENOMIC DNA]</scope>
    <source>
        <strain evidence="2 3">HHB14362 ss-1</strain>
    </source>
</reference>
<dbReference type="Pfam" id="PF01266">
    <property type="entry name" value="DAO"/>
    <property type="match status" value="1"/>
</dbReference>
<dbReference type="AlphaFoldDB" id="A0A165PV91"/>
<dbReference type="STRING" id="1314782.A0A165PV91"/>
<dbReference type="PANTHER" id="PTHR13847">
    <property type="entry name" value="SARCOSINE DEHYDROGENASE-RELATED"/>
    <property type="match status" value="1"/>
</dbReference>
<gene>
    <name evidence="2" type="ORF">NEOLEDRAFT_738815</name>
</gene>
<name>A0A165PV91_9AGAM</name>